<dbReference type="RefSeq" id="WP_004499077.1">
    <property type="nucleotide sequence ID" value="NZ_AFLV02000017.1"/>
</dbReference>
<organism evidence="1 2">
    <name type="scientific">Leptospira weilii str. 2006001853</name>
    <dbReference type="NCBI Taxonomy" id="1001589"/>
    <lineage>
        <taxon>Bacteria</taxon>
        <taxon>Pseudomonadati</taxon>
        <taxon>Spirochaetota</taxon>
        <taxon>Spirochaetia</taxon>
        <taxon>Leptospirales</taxon>
        <taxon>Leptospiraceae</taxon>
        <taxon>Leptospira</taxon>
    </lineage>
</organism>
<dbReference type="Proteomes" id="UP000001338">
    <property type="component" value="Unassembled WGS sequence"/>
</dbReference>
<evidence type="ECO:0000313" key="1">
    <source>
        <dbReference type="EMBL" id="EKR65560.1"/>
    </source>
</evidence>
<gene>
    <name evidence="1" type="ORF">LEP1GSC036_2846</name>
</gene>
<comment type="caution">
    <text evidence="1">The sequence shown here is derived from an EMBL/GenBank/DDBJ whole genome shotgun (WGS) entry which is preliminary data.</text>
</comment>
<dbReference type="GeneID" id="61112269"/>
<reference evidence="1 2" key="1">
    <citation type="submission" date="2012-10" db="EMBL/GenBank/DDBJ databases">
        <authorList>
            <person name="Harkins D.M."/>
            <person name="Durkin A.S."/>
            <person name="Brinkac L.M."/>
            <person name="Haft D.H."/>
            <person name="Selengut J.D."/>
            <person name="Sanka R."/>
            <person name="DePew J."/>
            <person name="Purushe J."/>
            <person name="Whelen A.C."/>
            <person name="Vinetz J.M."/>
            <person name="Sutton G.G."/>
            <person name="Nierman W.C."/>
            <person name="Fouts D.E."/>
        </authorList>
    </citation>
    <scope>NUCLEOTIDE SEQUENCE [LARGE SCALE GENOMIC DNA]</scope>
    <source>
        <strain evidence="1 2">2006001853</strain>
    </source>
</reference>
<proteinExistence type="predicted"/>
<evidence type="ECO:0000313" key="2">
    <source>
        <dbReference type="Proteomes" id="UP000001338"/>
    </source>
</evidence>
<protein>
    <submittedName>
        <fullName evidence="1">Uncharacterized protein</fullName>
    </submittedName>
</protein>
<accession>A0A828Z3H4</accession>
<dbReference type="EMBL" id="AFLV02000017">
    <property type="protein sequence ID" value="EKR65560.1"/>
    <property type="molecule type" value="Genomic_DNA"/>
</dbReference>
<name>A0A828Z3H4_9LEPT</name>
<dbReference type="AlphaFoldDB" id="A0A828Z3H4"/>
<sequence>MGKNKFYFLRPENTFLKFRIPFGFCVFLLSFDSLKAEKYATLRPDLDPTFFLIQRNTSLSLGGLFETRKKFPPSYGAWLELPFWKQDRRHFWKTFFLYENHKVLSSEEVSIVHRTQISLRYSFLSGENFLFPSVFIGWEKGQKDLAVFGIHLEIPERQSIHLFGKIGENFRNVSLFLHSPFDKDLRLFLGASRTWNDSHTEDQFTLGIGISWEKFSFSFFGNRIGEEENSLTGKFGVNNDRKDNLEFTDNLDFKNSKPAGWKDQIEPKNILDPIATSEQIILKDKAQNPNSISSIRRYTTFSISIQELLSAGFSLSSALKISQKTSRSKKEFFQFLNSLPEKERAKVFALLKKKNPILGKK</sequence>